<dbReference type="InterPro" id="IPR037185">
    <property type="entry name" value="EmrE-like"/>
</dbReference>
<name>A0A1G5RX54_9FIRM</name>
<gene>
    <name evidence="4" type="ORF">SAMN03080599_01352</name>
</gene>
<dbReference type="Proteomes" id="UP000199208">
    <property type="component" value="Unassembled WGS sequence"/>
</dbReference>
<dbReference type="PANTHER" id="PTHR22911:SF79">
    <property type="entry name" value="MOBA-LIKE NTP TRANSFERASE DOMAIN-CONTAINING PROTEIN"/>
    <property type="match status" value="1"/>
</dbReference>
<dbReference type="SUPFAM" id="SSF103481">
    <property type="entry name" value="Multidrug resistance efflux transporter EmrE"/>
    <property type="match status" value="2"/>
</dbReference>
<feature type="transmembrane region" description="Helical" evidence="2">
    <location>
        <begin position="200"/>
        <end position="219"/>
    </location>
</feature>
<evidence type="ECO:0000256" key="1">
    <source>
        <dbReference type="ARBA" id="ARBA00007362"/>
    </source>
</evidence>
<sequence>MKNTEIEVTPVEPVEAAAADRSSSNKRGLLEAHFAVLLFGLAGLFGKWLTLHPMAISLGRVSFAVPFLLAVMGIRRERIRLKQRRDYVVFLMLGVVLAVHWTAFFMAIQLSTVAVGLLTFSTFPVFVTFLEPWLLKSAFRMQDVVVALITMLGVSLVVPDFSLSNQVTLGALWGVLSGLTFALLSVLNKKYVAEYPSRQVSLYQFAAAALVLAPVVIPLKPVLDFPALMLLAILGIIFTGIAHTLFISSMKRIKAQTASVIASLEPVYGILATVVLLGEVPGLREIMGGAVILSMAYWVSRRDLAA</sequence>
<feature type="transmembrane region" description="Helical" evidence="2">
    <location>
        <begin position="87"/>
        <end position="108"/>
    </location>
</feature>
<keyword evidence="5" id="KW-1185">Reference proteome</keyword>
<accession>A0A1G5RX54</accession>
<keyword evidence="2" id="KW-0812">Transmembrane</keyword>
<dbReference type="RefSeq" id="WP_242870827.1">
    <property type="nucleotide sequence ID" value="NZ_FMWL01000005.1"/>
</dbReference>
<keyword evidence="2" id="KW-0472">Membrane</keyword>
<evidence type="ECO:0000313" key="4">
    <source>
        <dbReference type="EMBL" id="SCZ78623.1"/>
    </source>
</evidence>
<evidence type="ECO:0000313" key="5">
    <source>
        <dbReference type="Proteomes" id="UP000199208"/>
    </source>
</evidence>
<feature type="transmembrane region" description="Helical" evidence="2">
    <location>
        <begin position="29"/>
        <end position="49"/>
    </location>
</feature>
<organism evidence="4 5">
    <name type="scientific">Acidaminobacter hydrogenoformans DSM 2784</name>
    <dbReference type="NCBI Taxonomy" id="1120920"/>
    <lineage>
        <taxon>Bacteria</taxon>
        <taxon>Bacillati</taxon>
        <taxon>Bacillota</taxon>
        <taxon>Clostridia</taxon>
        <taxon>Peptostreptococcales</taxon>
        <taxon>Acidaminobacteraceae</taxon>
        <taxon>Acidaminobacter</taxon>
    </lineage>
</organism>
<keyword evidence="2" id="KW-1133">Transmembrane helix</keyword>
<dbReference type="Pfam" id="PF00892">
    <property type="entry name" value="EamA"/>
    <property type="match status" value="2"/>
</dbReference>
<feature type="transmembrane region" description="Helical" evidence="2">
    <location>
        <begin position="225"/>
        <end position="246"/>
    </location>
</feature>
<evidence type="ECO:0000256" key="2">
    <source>
        <dbReference type="SAM" id="Phobius"/>
    </source>
</evidence>
<feature type="domain" description="EamA" evidence="3">
    <location>
        <begin position="28"/>
        <end position="157"/>
    </location>
</feature>
<protein>
    <submittedName>
        <fullName evidence="4">Threonine/homoserine efflux transporter RhtA</fullName>
    </submittedName>
</protein>
<proteinExistence type="inferred from homology"/>
<dbReference type="PANTHER" id="PTHR22911">
    <property type="entry name" value="ACYL-MALONYL CONDENSING ENZYME-RELATED"/>
    <property type="match status" value="1"/>
</dbReference>
<comment type="similarity">
    <text evidence="1">Belongs to the EamA transporter family.</text>
</comment>
<feature type="domain" description="EamA" evidence="3">
    <location>
        <begin position="169"/>
        <end position="299"/>
    </location>
</feature>
<feature type="transmembrane region" description="Helical" evidence="2">
    <location>
        <begin position="144"/>
        <end position="163"/>
    </location>
</feature>
<feature type="transmembrane region" description="Helical" evidence="2">
    <location>
        <begin position="169"/>
        <end position="188"/>
    </location>
</feature>
<evidence type="ECO:0000259" key="3">
    <source>
        <dbReference type="Pfam" id="PF00892"/>
    </source>
</evidence>
<dbReference type="AlphaFoldDB" id="A0A1G5RX54"/>
<feature type="transmembrane region" description="Helical" evidence="2">
    <location>
        <begin position="114"/>
        <end position="135"/>
    </location>
</feature>
<reference evidence="4 5" key="1">
    <citation type="submission" date="2016-10" db="EMBL/GenBank/DDBJ databases">
        <authorList>
            <person name="de Groot N.N."/>
        </authorList>
    </citation>
    <scope>NUCLEOTIDE SEQUENCE [LARGE SCALE GENOMIC DNA]</scope>
    <source>
        <strain evidence="4 5">DSM 2784</strain>
    </source>
</reference>
<dbReference type="GO" id="GO:0016020">
    <property type="term" value="C:membrane"/>
    <property type="evidence" value="ECO:0007669"/>
    <property type="project" value="InterPro"/>
</dbReference>
<dbReference type="InterPro" id="IPR000620">
    <property type="entry name" value="EamA_dom"/>
</dbReference>
<feature type="transmembrane region" description="Helical" evidence="2">
    <location>
        <begin position="55"/>
        <end position="75"/>
    </location>
</feature>
<dbReference type="EMBL" id="FMWL01000005">
    <property type="protein sequence ID" value="SCZ78623.1"/>
    <property type="molecule type" value="Genomic_DNA"/>
</dbReference>